<accession>A0A382QNI3</accession>
<sequence>MKYITIILGILTIVWADDRRYVWTYEYLTMKPGEVEFEHYLTFQGNDRFHTQKAVDIKHNLELEIGMNERFDVGIYQNFSQPQGESLHYDGYKIRMRYRLGEKGRYIMDPLLYFEYKSNTDFTSHVYEGKLILARDYGPWNIALNPVFETKNVSGTWKTEWRYNAGFSRRIYPLLSLGLEFSGNDQHQFIGPVISHGVNGLWVAVGSSIAITNISNGVNPFKIRMIMGIDL</sequence>
<protein>
    <recommendedName>
        <fullName evidence="2">DUF2490 domain-containing protein</fullName>
    </recommendedName>
</protein>
<dbReference type="AlphaFoldDB" id="A0A382QNI3"/>
<organism evidence="1">
    <name type="scientific">marine metagenome</name>
    <dbReference type="NCBI Taxonomy" id="408172"/>
    <lineage>
        <taxon>unclassified sequences</taxon>
        <taxon>metagenomes</taxon>
        <taxon>ecological metagenomes</taxon>
    </lineage>
</organism>
<reference evidence="1" key="1">
    <citation type="submission" date="2018-05" db="EMBL/GenBank/DDBJ databases">
        <authorList>
            <person name="Lanie J.A."/>
            <person name="Ng W.-L."/>
            <person name="Kazmierczak K.M."/>
            <person name="Andrzejewski T.M."/>
            <person name="Davidsen T.M."/>
            <person name="Wayne K.J."/>
            <person name="Tettelin H."/>
            <person name="Glass J.I."/>
            <person name="Rusch D."/>
            <person name="Podicherti R."/>
            <person name="Tsui H.-C.T."/>
            <person name="Winkler M.E."/>
        </authorList>
    </citation>
    <scope>NUCLEOTIDE SEQUENCE</scope>
</reference>
<dbReference type="EMBL" id="UINC01115430">
    <property type="protein sequence ID" value="SVC86455.1"/>
    <property type="molecule type" value="Genomic_DNA"/>
</dbReference>
<evidence type="ECO:0008006" key="2">
    <source>
        <dbReference type="Google" id="ProtNLM"/>
    </source>
</evidence>
<gene>
    <name evidence="1" type="ORF">METZ01_LOCUS339309</name>
</gene>
<proteinExistence type="predicted"/>
<name>A0A382QNI3_9ZZZZ</name>
<evidence type="ECO:0000313" key="1">
    <source>
        <dbReference type="EMBL" id="SVC86455.1"/>
    </source>
</evidence>